<proteinExistence type="predicted"/>
<dbReference type="EMBL" id="SJSL01000002">
    <property type="protein sequence ID" value="TCD01497.1"/>
    <property type="molecule type" value="Genomic_DNA"/>
</dbReference>
<keyword evidence="6" id="KW-0418">Kinase</keyword>
<dbReference type="SMART" id="SM00091">
    <property type="entry name" value="PAS"/>
    <property type="match status" value="1"/>
</dbReference>
<dbReference type="GO" id="GO:0005524">
    <property type="term" value="F:ATP binding"/>
    <property type="evidence" value="ECO:0007669"/>
    <property type="project" value="UniProtKB-KW"/>
</dbReference>
<dbReference type="InterPro" id="IPR035965">
    <property type="entry name" value="PAS-like_dom_sf"/>
</dbReference>
<dbReference type="Gene3D" id="1.10.287.130">
    <property type="match status" value="1"/>
</dbReference>
<keyword evidence="5" id="KW-0547">Nucleotide-binding</keyword>
<dbReference type="SUPFAM" id="SSF47384">
    <property type="entry name" value="Homodimeric domain of signal transducing histidine kinase"/>
    <property type="match status" value="1"/>
</dbReference>
<dbReference type="PANTHER" id="PTHR43711:SF26">
    <property type="entry name" value="SENSOR HISTIDINE KINASE RCSC"/>
    <property type="match status" value="1"/>
</dbReference>
<dbReference type="Proteomes" id="UP000293347">
    <property type="component" value="Unassembled WGS sequence"/>
</dbReference>
<dbReference type="InterPro" id="IPR004358">
    <property type="entry name" value="Sig_transdc_His_kin-like_C"/>
</dbReference>
<dbReference type="Gene3D" id="3.30.450.20">
    <property type="entry name" value="PAS domain"/>
    <property type="match status" value="1"/>
</dbReference>
<sequence>MEKAVLLKAIIDNAIDGLITIDEYGIIESINPSACKLFKYTELEVLGKNISMLMPQPDRAHHDGYLFRYKKTGEASIIGIGRELTGLTKNGTQFPFRLGVSEVKYSGRIIYAGFIHDLSREKEAESKLQDYASMLEEQVQERTLSLRETVAVLEQTKIELNLSLEHLRDTVGVLEQTQRELNLSLDKEKELGKLKSRFVSIASHEFRTPLSLVQLSASLIERHALPYENQNIGKHVVKIKEAVLNVTAILNDFLSLEKLDSGKTQTKRDTFNLENLAGEITDEMQIALKGRQKIIYKHRGPGVTIQLDQNLLKNCIVILIDNAIKYSGAESEIQFYTKINENNCTIRICDNGIGIPADDQKHLFEAFFRAHNTGKISGNGLGLSILSRYTDLMKGKVDFRSRINKGTLFILTFPII</sequence>
<dbReference type="AlphaFoldDB" id="A0A4V2MLC2"/>
<comment type="caution">
    <text evidence="13">The sequence shown here is derived from an EMBL/GenBank/DDBJ whole genome shotgun (WGS) entry which is preliminary data.</text>
</comment>
<dbReference type="InterPro" id="IPR013767">
    <property type="entry name" value="PAS_fold"/>
</dbReference>
<dbReference type="Pfam" id="PF00989">
    <property type="entry name" value="PAS"/>
    <property type="match status" value="1"/>
</dbReference>
<dbReference type="PROSITE" id="PS50109">
    <property type="entry name" value="HIS_KIN"/>
    <property type="match status" value="1"/>
</dbReference>
<evidence type="ECO:0000256" key="4">
    <source>
        <dbReference type="ARBA" id="ARBA00022679"/>
    </source>
</evidence>
<evidence type="ECO:0000259" key="12">
    <source>
        <dbReference type="PROSITE" id="PS50112"/>
    </source>
</evidence>
<dbReference type="SUPFAM" id="SSF55874">
    <property type="entry name" value="ATPase domain of HSP90 chaperone/DNA topoisomerase II/histidine kinase"/>
    <property type="match status" value="1"/>
</dbReference>
<dbReference type="InterPro" id="IPR003661">
    <property type="entry name" value="HisK_dim/P_dom"/>
</dbReference>
<dbReference type="InterPro" id="IPR003594">
    <property type="entry name" value="HATPase_dom"/>
</dbReference>
<keyword evidence="7" id="KW-0067">ATP-binding</keyword>
<organism evidence="13 14">
    <name type="scientific">Pedobacter psychroterrae</name>
    <dbReference type="NCBI Taxonomy" id="2530453"/>
    <lineage>
        <taxon>Bacteria</taxon>
        <taxon>Pseudomonadati</taxon>
        <taxon>Bacteroidota</taxon>
        <taxon>Sphingobacteriia</taxon>
        <taxon>Sphingobacteriales</taxon>
        <taxon>Sphingobacteriaceae</taxon>
        <taxon>Pedobacter</taxon>
    </lineage>
</organism>
<evidence type="ECO:0000256" key="2">
    <source>
        <dbReference type="ARBA" id="ARBA00012438"/>
    </source>
</evidence>
<dbReference type="InterPro" id="IPR005467">
    <property type="entry name" value="His_kinase_dom"/>
</dbReference>
<feature type="domain" description="Histidine kinase" evidence="11">
    <location>
        <begin position="201"/>
        <end position="416"/>
    </location>
</feature>
<evidence type="ECO:0000256" key="7">
    <source>
        <dbReference type="ARBA" id="ARBA00022840"/>
    </source>
</evidence>
<dbReference type="OrthoDB" id="9808408at2"/>
<evidence type="ECO:0000259" key="11">
    <source>
        <dbReference type="PROSITE" id="PS50109"/>
    </source>
</evidence>
<evidence type="ECO:0000256" key="1">
    <source>
        <dbReference type="ARBA" id="ARBA00000085"/>
    </source>
</evidence>
<dbReference type="PRINTS" id="PR00344">
    <property type="entry name" value="BCTRLSENSOR"/>
</dbReference>
<evidence type="ECO:0000256" key="5">
    <source>
        <dbReference type="ARBA" id="ARBA00022741"/>
    </source>
</evidence>
<dbReference type="InterPro" id="IPR000014">
    <property type="entry name" value="PAS"/>
</dbReference>
<dbReference type="GO" id="GO:0000155">
    <property type="term" value="F:phosphorelay sensor kinase activity"/>
    <property type="evidence" value="ECO:0007669"/>
    <property type="project" value="InterPro"/>
</dbReference>
<dbReference type="SMART" id="SM00388">
    <property type="entry name" value="HisKA"/>
    <property type="match status" value="1"/>
</dbReference>
<dbReference type="SUPFAM" id="SSF55785">
    <property type="entry name" value="PYP-like sensor domain (PAS domain)"/>
    <property type="match status" value="1"/>
</dbReference>
<dbReference type="Gene3D" id="3.30.565.10">
    <property type="entry name" value="Histidine kinase-like ATPase, C-terminal domain"/>
    <property type="match status" value="1"/>
</dbReference>
<dbReference type="CDD" id="cd00075">
    <property type="entry name" value="HATPase"/>
    <property type="match status" value="1"/>
</dbReference>
<dbReference type="InterPro" id="IPR036890">
    <property type="entry name" value="HATPase_C_sf"/>
</dbReference>
<dbReference type="InterPro" id="IPR050736">
    <property type="entry name" value="Sensor_HK_Regulatory"/>
</dbReference>
<keyword evidence="3" id="KW-0597">Phosphoprotein</keyword>
<reference evidence="13 14" key="1">
    <citation type="submission" date="2019-02" db="EMBL/GenBank/DDBJ databases">
        <title>Pedobacter sp. RP-1-14 sp. nov., isolated from Arctic soil.</title>
        <authorList>
            <person name="Dahal R.H."/>
        </authorList>
    </citation>
    <scope>NUCLEOTIDE SEQUENCE [LARGE SCALE GENOMIC DNA]</scope>
    <source>
        <strain evidence="13 14">RP-1-14</strain>
    </source>
</reference>
<dbReference type="GO" id="GO:0006355">
    <property type="term" value="P:regulation of DNA-templated transcription"/>
    <property type="evidence" value="ECO:0007669"/>
    <property type="project" value="InterPro"/>
</dbReference>
<protein>
    <recommendedName>
        <fullName evidence="10">Sensor protein FixL</fullName>
        <ecNumber evidence="2">2.7.13.3</ecNumber>
    </recommendedName>
</protein>
<dbReference type="PROSITE" id="PS50112">
    <property type="entry name" value="PAS"/>
    <property type="match status" value="1"/>
</dbReference>
<dbReference type="EC" id="2.7.13.3" evidence="2"/>
<dbReference type="InterPro" id="IPR036097">
    <property type="entry name" value="HisK_dim/P_sf"/>
</dbReference>
<dbReference type="Pfam" id="PF00512">
    <property type="entry name" value="HisKA"/>
    <property type="match status" value="1"/>
</dbReference>
<evidence type="ECO:0000256" key="9">
    <source>
        <dbReference type="ARBA" id="ARBA00059827"/>
    </source>
</evidence>
<dbReference type="RefSeq" id="WP_131596297.1">
    <property type="nucleotide sequence ID" value="NZ_SJSL01000002.1"/>
</dbReference>
<dbReference type="CDD" id="cd00082">
    <property type="entry name" value="HisKA"/>
    <property type="match status" value="1"/>
</dbReference>
<evidence type="ECO:0000313" key="14">
    <source>
        <dbReference type="Proteomes" id="UP000293347"/>
    </source>
</evidence>
<dbReference type="FunFam" id="3.30.450.20:FF:000060">
    <property type="entry name" value="Sensor protein FixL"/>
    <property type="match status" value="1"/>
</dbReference>
<feature type="domain" description="PAS" evidence="12">
    <location>
        <begin position="3"/>
        <end position="56"/>
    </location>
</feature>
<accession>A0A4V2MLC2</accession>
<dbReference type="Pfam" id="PF02518">
    <property type="entry name" value="HATPase_c"/>
    <property type="match status" value="1"/>
</dbReference>
<dbReference type="SMART" id="SM00387">
    <property type="entry name" value="HATPase_c"/>
    <property type="match status" value="1"/>
</dbReference>
<keyword evidence="8" id="KW-0902">Two-component regulatory system</keyword>
<keyword evidence="4" id="KW-0808">Transferase</keyword>
<evidence type="ECO:0000256" key="6">
    <source>
        <dbReference type="ARBA" id="ARBA00022777"/>
    </source>
</evidence>
<gene>
    <name evidence="13" type="ORF">EZ437_12230</name>
</gene>
<evidence type="ECO:0000256" key="3">
    <source>
        <dbReference type="ARBA" id="ARBA00022553"/>
    </source>
</evidence>
<comment type="function">
    <text evidence="9">Putative oxygen sensor; modulates the activity of FixJ, a transcriptional activator of nitrogen fixation fixK gene. FixL probably acts as a kinase that phosphorylates FixJ.</text>
</comment>
<evidence type="ECO:0000256" key="8">
    <source>
        <dbReference type="ARBA" id="ARBA00023012"/>
    </source>
</evidence>
<comment type="catalytic activity">
    <reaction evidence="1">
        <text>ATP + protein L-histidine = ADP + protein N-phospho-L-histidine.</text>
        <dbReference type="EC" id="2.7.13.3"/>
    </reaction>
</comment>
<evidence type="ECO:0000313" key="13">
    <source>
        <dbReference type="EMBL" id="TCD01497.1"/>
    </source>
</evidence>
<dbReference type="CDD" id="cd00130">
    <property type="entry name" value="PAS"/>
    <property type="match status" value="1"/>
</dbReference>
<evidence type="ECO:0000256" key="10">
    <source>
        <dbReference type="ARBA" id="ARBA00070616"/>
    </source>
</evidence>
<name>A0A4V2MLC2_9SPHI</name>
<keyword evidence="14" id="KW-1185">Reference proteome</keyword>
<dbReference type="PANTHER" id="PTHR43711">
    <property type="entry name" value="TWO-COMPONENT HISTIDINE KINASE"/>
    <property type="match status" value="1"/>
</dbReference>
<dbReference type="NCBIfam" id="TIGR00229">
    <property type="entry name" value="sensory_box"/>
    <property type="match status" value="1"/>
</dbReference>